<protein>
    <submittedName>
        <fullName evidence="2">10145_t:CDS:1</fullName>
    </submittedName>
</protein>
<dbReference type="AlphaFoldDB" id="A0A9N9JH76"/>
<proteinExistence type="predicted"/>
<organism evidence="2 3">
    <name type="scientific">Dentiscutata erythropus</name>
    <dbReference type="NCBI Taxonomy" id="1348616"/>
    <lineage>
        <taxon>Eukaryota</taxon>
        <taxon>Fungi</taxon>
        <taxon>Fungi incertae sedis</taxon>
        <taxon>Mucoromycota</taxon>
        <taxon>Glomeromycotina</taxon>
        <taxon>Glomeromycetes</taxon>
        <taxon>Diversisporales</taxon>
        <taxon>Gigasporaceae</taxon>
        <taxon>Dentiscutata</taxon>
    </lineage>
</organism>
<keyword evidence="3" id="KW-1185">Reference proteome</keyword>
<name>A0A9N9JH76_9GLOM</name>
<dbReference type="EMBL" id="CAJVPY010022130">
    <property type="protein sequence ID" value="CAG8781891.1"/>
    <property type="molecule type" value="Genomic_DNA"/>
</dbReference>
<accession>A0A9N9JH76</accession>
<feature type="compositionally biased region" description="Acidic residues" evidence="1">
    <location>
        <begin position="1"/>
        <end position="22"/>
    </location>
</feature>
<dbReference type="Proteomes" id="UP000789405">
    <property type="component" value="Unassembled WGS sequence"/>
</dbReference>
<sequence>MNEDQTGSEETSDSYSDDEIPDGQDIGIQVPRNVQNPSCVKGKGRLPK</sequence>
<gene>
    <name evidence="2" type="ORF">DERYTH_LOCUS19748</name>
</gene>
<feature type="region of interest" description="Disordered" evidence="1">
    <location>
        <begin position="1"/>
        <end position="48"/>
    </location>
</feature>
<feature type="non-terminal residue" evidence="2">
    <location>
        <position position="48"/>
    </location>
</feature>
<evidence type="ECO:0000313" key="2">
    <source>
        <dbReference type="EMBL" id="CAG8781891.1"/>
    </source>
</evidence>
<evidence type="ECO:0000313" key="3">
    <source>
        <dbReference type="Proteomes" id="UP000789405"/>
    </source>
</evidence>
<evidence type="ECO:0000256" key="1">
    <source>
        <dbReference type="SAM" id="MobiDB-lite"/>
    </source>
</evidence>
<comment type="caution">
    <text evidence="2">The sequence shown here is derived from an EMBL/GenBank/DDBJ whole genome shotgun (WGS) entry which is preliminary data.</text>
</comment>
<reference evidence="2" key="1">
    <citation type="submission" date="2021-06" db="EMBL/GenBank/DDBJ databases">
        <authorList>
            <person name="Kallberg Y."/>
            <person name="Tangrot J."/>
            <person name="Rosling A."/>
        </authorList>
    </citation>
    <scope>NUCLEOTIDE SEQUENCE</scope>
    <source>
        <strain evidence="2">MA453B</strain>
    </source>
</reference>